<keyword evidence="3" id="KW-1185">Reference proteome</keyword>
<dbReference type="InterPro" id="IPR017853">
    <property type="entry name" value="GH"/>
</dbReference>
<name>A0A4S8HUP4_9BACT</name>
<organism evidence="2 3">
    <name type="scientific">Niastella caeni</name>
    <dbReference type="NCBI Taxonomy" id="2569763"/>
    <lineage>
        <taxon>Bacteria</taxon>
        <taxon>Pseudomonadati</taxon>
        <taxon>Bacteroidota</taxon>
        <taxon>Chitinophagia</taxon>
        <taxon>Chitinophagales</taxon>
        <taxon>Chitinophagaceae</taxon>
        <taxon>Niastella</taxon>
    </lineage>
</organism>
<dbReference type="Proteomes" id="UP000306918">
    <property type="component" value="Unassembled WGS sequence"/>
</dbReference>
<feature type="domain" description="Alpha-L-arabinofuranosidase 1 catalytic" evidence="1">
    <location>
        <begin position="124"/>
        <end position="313"/>
    </location>
</feature>
<dbReference type="SUPFAM" id="SSF51445">
    <property type="entry name" value="(Trans)glycosidases"/>
    <property type="match status" value="1"/>
</dbReference>
<dbReference type="EMBL" id="STFF01000004">
    <property type="protein sequence ID" value="THU38369.1"/>
    <property type="molecule type" value="Genomic_DNA"/>
</dbReference>
<dbReference type="PANTHER" id="PTHR43576">
    <property type="entry name" value="ALPHA-L-ARABINOFURANOSIDASE C-RELATED"/>
    <property type="match status" value="1"/>
</dbReference>
<dbReference type="PANTHER" id="PTHR43576:SF3">
    <property type="entry name" value="ALPHA-L-ARABINOFURANOSIDASE C"/>
    <property type="match status" value="1"/>
</dbReference>
<dbReference type="OrthoDB" id="9758333at2"/>
<reference evidence="2 3" key="1">
    <citation type="submission" date="2019-04" db="EMBL/GenBank/DDBJ databases">
        <title>Niastella caeni sp. nov., isolated from activated sludge.</title>
        <authorList>
            <person name="Sheng M."/>
        </authorList>
    </citation>
    <scope>NUCLEOTIDE SEQUENCE [LARGE SCALE GENOMIC DNA]</scope>
    <source>
        <strain evidence="2 3">HX-2-15</strain>
    </source>
</reference>
<dbReference type="Gene3D" id="3.20.20.80">
    <property type="entry name" value="Glycosidases"/>
    <property type="match status" value="1"/>
</dbReference>
<dbReference type="InterPro" id="IPR055235">
    <property type="entry name" value="ASD1_cat"/>
</dbReference>
<dbReference type="PROSITE" id="PS51257">
    <property type="entry name" value="PROKAR_LIPOPROTEIN"/>
    <property type="match status" value="1"/>
</dbReference>
<dbReference type="AlphaFoldDB" id="A0A4S8HUP4"/>
<dbReference type="Pfam" id="PF22848">
    <property type="entry name" value="ASD1_dom"/>
    <property type="match status" value="1"/>
</dbReference>
<protein>
    <submittedName>
        <fullName evidence="2">Alpha-L-arabinofuranosidase</fullName>
    </submittedName>
</protein>
<gene>
    <name evidence="2" type="ORF">FAM09_16985</name>
</gene>
<proteinExistence type="predicted"/>
<dbReference type="GO" id="GO:0000272">
    <property type="term" value="P:polysaccharide catabolic process"/>
    <property type="evidence" value="ECO:0007669"/>
    <property type="project" value="TreeGrafter"/>
</dbReference>
<comment type="caution">
    <text evidence="2">The sequence shown here is derived from an EMBL/GenBank/DDBJ whole genome shotgun (WGS) entry which is preliminary data.</text>
</comment>
<sequence length="581" mass="63223">MSKSFVFVSCVLGCFCYVTGLTSCKKSVTNDDTNNPNPQDTTVPVVTPQDPSTANTIGFFMDEWSAKSFTPPSFQDGTVPAAAGATVNVDASTIVTKVPPTLFANNANTWMGNFTDATLNTHITNFHPHIIRFPGGSISDIFFWNAAKNVKPADAPDSLLNDQGVKAPGGYWYGKNTESWTCSVDNYYNMLQQTGNKGIITINYGYARYGTSTDPVAAAAHLAADWVRYDNGRTKYWEIGNESNGSWEAGYRIDVSKNKDGQPALITGDLYGRHVKVFVDSMRKAAQQIGKTIYIGATLVEHAPLSWEPTATQTWNTTALPQVNNAVDYYIVHNYYTEYQANWNATSILNTGSSVTKTMFDHVSQAVSSAGASMKPIALTEWNIFSEGSMQMVSSVAGMHAVLVIGELLKNKFGFAARWDLANAWNNGNDMGLFSNGDEPGVQKWNPRPAFYYMYYLQKCLGDRFVNSTVTGNSNIKSYATTFSSGQIGLTLVNTSTTAVDLQTTFKNFNAGSRYYWYSLTSGTDNGEFSRKVIVNGATTSGVAGGPDNYATLKPYSASAANGIKITVPARGVVCMVIDKK</sequence>
<dbReference type="RefSeq" id="WP_136578325.1">
    <property type="nucleotide sequence ID" value="NZ_STFF01000004.1"/>
</dbReference>
<evidence type="ECO:0000259" key="1">
    <source>
        <dbReference type="Pfam" id="PF22848"/>
    </source>
</evidence>
<evidence type="ECO:0000313" key="3">
    <source>
        <dbReference type="Proteomes" id="UP000306918"/>
    </source>
</evidence>
<accession>A0A4S8HUP4</accession>
<evidence type="ECO:0000313" key="2">
    <source>
        <dbReference type="EMBL" id="THU38369.1"/>
    </source>
</evidence>